<sequence length="440" mass="49151">MAKQSSVRQLAARAITRVTLGESLSSVLPNLQEKLSKKDQPLLAELSYGTLRYYHRLDAWLKFLTEKPLKEKEQDIHNLILVGLYQLFYTRIPPHAAIGETVQATRSMGKAWARGLVNGILRNAQRRFKELSELEERSPVCGFSHPKWLINAIKRAWPEDYQSILSANNQPPPMTLRVNEQKIQPSRYLKKLLDECIQARQSQVAPQAITLNKPTAVDKLPMFRDGAASVQDESAQLAATLIRAKPGDHILDACCAPGGKTCHLLELNKEITVDALDTDSVRLERVGENLQRLGLTANVLCGDATEPQTWFPGKPYNHILLDAPCSATGVIRRHPDIKLLRKAEDIEALAQLQQKILQAIWPLLKPGGTLLYATCSIMPQENHRQIEHFLCATPDAKLLPIEGQWGHDTGFGKQLFPGASGHLTIGDGFFYSLMTKTENQ</sequence>
<dbReference type="InterPro" id="IPR001678">
    <property type="entry name" value="MeTrfase_RsmB-F_NOP2_dom"/>
</dbReference>
<dbReference type="InterPro" id="IPR004573">
    <property type="entry name" value="rRNA_ssu_MeTfrase_B"/>
</dbReference>
<evidence type="ECO:0000256" key="4">
    <source>
        <dbReference type="ARBA" id="ARBA00022490"/>
    </source>
</evidence>
<protein>
    <recommendedName>
        <fullName evidence="3">16S rRNA (cytosine(967)-C(5))-methyltransferase</fullName>
        <ecNumber evidence="3">2.1.1.176</ecNumber>
    </recommendedName>
    <alternativeName>
        <fullName evidence="10">16S rRNA m5C967 methyltransferase</fullName>
    </alternativeName>
    <alternativeName>
        <fullName evidence="11">rRNA (cytosine-C(5)-)-methyltransferase RsmB</fullName>
    </alternativeName>
</protein>
<proteinExistence type="inferred from homology"/>
<evidence type="ECO:0000259" key="14">
    <source>
        <dbReference type="PROSITE" id="PS51686"/>
    </source>
</evidence>
<dbReference type="GO" id="GO:0005737">
    <property type="term" value="C:cytoplasm"/>
    <property type="evidence" value="ECO:0007669"/>
    <property type="project" value="UniProtKB-SubCell"/>
</dbReference>
<feature type="domain" description="SAM-dependent MTase RsmB/NOP-type" evidence="14">
    <location>
        <begin position="164"/>
        <end position="437"/>
    </location>
</feature>
<comment type="subcellular location">
    <subcellularLocation>
        <location evidence="2">Cytoplasm</location>
    </subcellularLocation>
</comment>
<feature type="binding site" evidence="13">
    <location>
        <position position="303"/>
    </location>
    <ligand>
        <name>S-adenosyl-L-methionine</name>
        <dbReference type="ChEBI" id="CHEBI:59789"/>
    </ligand>
</feature>
<dbReference type="PROSITE" id="PS51686">
    <property type="entry name" value="SAM_MT_RSMB_NOP"/>
    <property type="match status" value="1"/>
</dbReference>
<comment type="caution">
    <text evidence="15">The sequence shown here is derived from an EMBL/GenBank/DDBJ whole genome shotgun (WGS) entry which is preliminary data.</text>
</comment>
<dbReference type="Gene3D" id="1.10.940.10">
    <property type="entry name" value="NusB-like"/>
    <property type="match status" value="1"/>
</dbReference>
<name>A0A081K663_9GAMM</name>
<dbReference type="NCBIfam" id="TIGR00563">
    <property type="entry name" value="rsmB"/>
    <property type="match status" value="1"/>
</dbReference>
<dbReference type="eggNOG" id="COG0144">
    <property type="taxonomic scope" value="Bacteria"/>
</dbReference>
<dbReference type="GO" id="GO:0008649">
    <property type="term" value="F:rRNA methyltransferase activity"/>
    <property type="evidence" value="ECO:0007669"/>
    <property type="project" value="InterPro"/>
</dbReference>
<keyword evidence="6 13" id="KW-0489">Methyltransferase</keyword>
<evidence type="ECO:0000256" key="13">
    <source>
        <dbReference type="PROSITE-ProRule" id="PRU01023"/>
    </source>
</evidence>
<accession>A0A081K663</accession>
<dbReference type="SUPFAM" id="SSF48013">
    <property type="entry name" value="NusB-like"/>
    <property type="match status" value="1"/>
</dbReference>
<evidence type="ECO:0000313" key="15">
    <source>
        <dbReference type="EMBL" id="KEI69639.1"/>
    </source>
</evidence>
<dbReference type="GO" id="GO:0006355">
    <property type="term" value="P:regulation of DNA-templated transcription"/>
    <property type="evidence" value="ECO:0007669"/>
    <property type="project" value="InterPro"/>
</dbReference>
<dbReference type="InterPro" id="IPR035926">
    <property type="entry name" value="NusB-like_sf"/>
</dbReference>
<evidence type="ECO:0000256" key="9">
    <source>
        <dbReference type="ARBA" id="ARBA00022884"/>
    </source>
</evidence>
<keyword evidence="5" id="KW-0698">rRNA processing</keyword>
<evidence type="ECO:0000256" key="12">
    <source>
        <dbReference type="ARBA" id="ARBA00047283"/>
    </source>
</evidence>
<dbReference type="InterPro" id="IPR023267">
    <property type="entry name" value="RCMT"/>
</dbReference>
<dbReference type="SUPFAM" id="SSF53335">
    <property type="entry name" value="S-adenosyl-L-methionine-dependent methyltransferases"/>
    <property type="match status" value="1"/>
</dbReference>
<dbReference type="Gene3D" id="1.10.287.730">
    <property type="entry name" value="Helix hairpin bin"/>
    <property type="match status" value="1"/>
</dbReference>
<dbReference type="RefSeq" id="WP_020582232.1">
    <property type="nucleotide sequence ID" value="NZ_JOJP01000001.1"/>
</dbReference>
<dbReference type="EC" id="2.1.1.176" evidence="3"/>
<dbReference type="FunFam" id="3.40.50.150:FF:000022">
    <property type="entry name" value="Ribosomal RNA small subunit methyltransferase B"/>
    <property type="match status" value="1"/>
</dbReference>
<dbReference type="NCBIfam" id="NF008149">
    <property type="entry name" value="PRK10901.1"/>
    <property type="match status" value="1"/>
</dbReference>
<evidence type="ECO:0000256" key="6">
    <source>
        <dbReference type="ARBA" id="ARBA00022603"/>
    </source>
</evidence>
<comment type="similarity">
    <text evidence="13">Belongs to the class I-like SAM-binding methyltransferase superfamily. RsmB/NOP family.</text>
</comment>
<keyword evidence="7 13" id="KW-0808">Transferase</keyword>
<dbReference type="AlphaFoldDB" id="A0A081K663"/>
<dbReference type="PANTHER" id="PTHR22807">
    <property type="entry name" value="NOP2 YEAST -RELATED NOL1/NOP2/FMU SUN DOMAIN-CONTAINING"/>
    <property type="match status" value="1"/>
</dbReference>
<feature type="binding site" evidence="13">
    <location>
        <begin position="254"/>
        <end position="260"/>
    </location>
    <ligand>
        <name>S-adenosyl-L-methionine</name>
        <dbReference type="ChEBI" id="CHEBI:59789"/>
    </ligand>
</feature>
<evidence type="ECO:0000256" key="8">
    <source>
        <dbReference type="ARBA" id="ARBA00022691"/>
    </source>
</evidence>
<keyword evidence="9 13" id="KW-0694">RNA-binding</keyword>
<evidence type="ECO:0000256" key="2">
    <source>
        <dbReference type="ARBA" id="ARBA00004496"/>
    </source>
</evidence>
<dbReference type="PRINTS" id="PR02008">
    <property type="entry name" value="RCMTFAMILY"/>
</dbReference>
<evidence type="ECO:0000256" key="7">
    <source>
        <dbReference type="ARBA" id="ARBA00022679"/>
    </source>
</evidence>
<dbReference type="InterPro" id="IPR006027">
    <property type="entry name" value="NusB_RsmB_TIM44"/>
</dbReference>
<feature type="active site" description="Nucleophile" evidence="13">
    <location>
        <position position="375"/>
    </location>
</feature>
<dbReference type="InterPro" id="IPR029063">
    <property type="entry name" value="SAM-dependent_MTases_sf"/>
</dbReference>
<dbReference type="STRING" id="305900.GV64_01785"/>
<dbReference type="InterPro" id="IPR049560">
    <property type="entry name" value="MeTrfase_RsmB-F_NOP2_cat"/>
</dbReference>
<evidence type="ECO:0000313" key="16">
    <source>
        <dbReference type="Proteomes" id="UP000027997"/>
    </source>
</evidence>
<evidence type="ECO:0000256" key="5">
    <source>
        <dbReference type="ARBA" id="ARBA00022552"/>
    </source>
</evidence>
<dbReference type="Pfam" id="PF01189">
    <property type="entry name" value="Methyltr_RsmB-F"/>
    <property type="match status" value="1"/>
</dbReference>
<dbReference type="GO" id="GO:0003723">
    <property type="term" value="F:RNA binding"/>
    <property type="evidence" value="ECO:0007669"/>
    <property type="project" value="UniProtKB-UniRule"/>
</dbReference>
<feature type="binding site" evidence="13">
    <location>
        <position position="322"/>
    </location>
    <ligand>
        <name>S-adenosyl-L-methionine</name>
        <dbReference type="ChEBI" id="CHEBI:59789"/>
    </ligand>
</feature>
<evidence type="ECO:0000256" key="1">
    <source>
        <dbReference type="ARBA" id="ARBA00002724"/>
    </source>
</evidence>
<dbReference type="InterPro" id="IPR054728">
    <property type="entry name" value="RsmB-like_ferredoxin"/>
</dbReference>
<dbReference type="NCBIfam" id="NF011494">
    <property type="entry name" value="PRK14902.1"/>
    <property type="match status" value="1"/>
</dbReference>
<gene>
    <name evidence="15" type="ORF">GV64_01785</name>
</gene>
<evidence type="ECO:0000256" key="11">
    <source>
        <dbReference type="ARBA" id="ARBA00031088"/>
    </source>
</evidence>
<evidence type="ECO:0000256" key="10">
    <source>
        <dbReference type="ARBA" id="ARBA00030399"/>
    </source>
</evidence>
<dbReference type="Pfam" id="PF22458">
    <property type="entry name" value="RsmF-B_ferredox"/>
    <property type="match status" value="1"/>
</dbReference>
<feature type="binding site" evidence="13">
    <location>
        <position position="277"/>
    </location>
    <ligand>
        <name>S-adenosyl-L-methionine</name>
        <dbReference type="ChEBI" id="CHEBI:59789"/>
    </ligand>
</feature>
<dbReference type="Gene3D" id="3.40.50.150">
    <property type="entry name" value="Vaccinia Virus protein VP39"/>
    <property type="match status" value="1"/>
</dbReference>
<dbReference type="EMBL" id="JOJP01000001">
    <property type="protein sequence ID" value="KEI69639.1"/>
    <property type="molecule type" value="Genomic_DNA"/>
</dbReference>
<dbReference type="Proteomes" id="UP000027997">
    <property type="component" value="Unassembled WGS sequence"/>
</dbReference>
<dbReference type="Pfam" id="PF01029">
    <property type="entry name" value="NusB"/>
    <property type="match status" value="1"/>
</dbReference>
<keyword evidence="4" id="KW-0963">Cytoplasm</keyword>
<dbReference type="CDD" id="cd02440">
    <property type="entry name" value="AdoMet_MTases"/>
    <property type="match status" value="1"/>
</dbReference>
<reference evidence="15 16" key="1">
    <citation type="submission" date="2014-06" db="EMBL/GenBank/DDBJ databases">
        <title>Whole Genome Sequences of Three Symbiotic Endozoicomonas Bacteria.</title>
        <authorList>
            <person name="Neave M.J."/>
            <person name="Apprill A."/>
            <person name="Voolstra C.R."/>
        </authorList>
    </citation>
    <scope>NUCLEOTIDE SEQUENCE [LARGE SCALE GENOMIC DNA]</scope>
    <source>
        <strain evidence="15 16">DSM 22380</strain>
    </source>
</reference>
<dbReference type="PANTHER" id="PTHR22807:SF61">
    <property type="entry name" value="NOL1_NOP2_SUN FAMILY PROTEIN _ ANTITERMINATION NUSB DOMAIN-CONTAINING PROTEIN"/>
    <property type="match status" value="1"/>
</dbReference>
<evidence type="ECO:0000256" key="3">
    <source>
        <dbReference type="ARBA" id="ARBA00012140"/>
    </source>
</evidence>
<comment type="catalytic activity">
    <reaction evidence="12">
        <text>cytidine(967) in 16S rRNA + S-adenosyl-L-methionine = 5-methylcytidine(967) in 16S rRNA + S-adenosyl-L-homocysteine + H(+)</text>
        <dbReference type="Rhea" id="RHEA:42748"/>
        <dbReference type="Rhea" id="RHEA-COMP:10219"/>
        <dbReference type="Rhea" id="RHEA-COMP:10220"/>
        <dbReference type="ChEBI" id="CHEBI:15378"/>
        <dbReference type="ChEBI" id="CHEBI:57856"/>
        <dbReference type="ChEBI" id="CHEBI:59789"/>
        <dbReference type="ChEBI" id="CHEBI:74483"/>
        <dbReference type="ChEBI" id="CHEBI:82748"/>
        <dbReference type="EC" id="2.1.1.176"/>
    </reaction>
</comment>
<dbReference type="Gene3D" id="3.30.70.1170">
    <property type="entry name" value="Sun protein, domain 3"/>
    <property type="match status" value="1"/>
</dbReference>
<comment type="function">
    <text evidence="1">Specifically methylates the cytosine at position 967 (m5C967) of 16S rRNA.</text>
</comment>
<keyword evidence="8 13" id="KW-0949">S-adenosyl-L-methionine</keyword>
<keyword evidence="16" id="KW-1185">Reference proteome</keyword>
<organism evidence="15 16">
    <name type="scientific">Endozoicomonas elysicola</name>
    <dbReference type="NCBI Taxonomy" id="305900"/>
    <lineage>
        <taxon>Bacteria</taxon>
        <taxon>Pseudomonadati</taxon>
        <taxon>Pseudomonadota</taxon>
        <taxon>Gammaproteobacteria</taxon>
        <taxon>Oceanospirillales</taxon>
        <taxon>Endozoicomonadaceae</taxon>
        <taxon>Endozoicomonas</taxon>
    </lineage>
</organism>